<feature type="coiled-coil region" evidence="6">
    <location>
        <begin position="339"/>
        <end position="383"/>
    </location>
</feature>
<dbReference type="PANTHER" id="PTHR14826:SF14">
    <property type="entry name" value="ANGIOMOTIN_C DOMAIN-CONTAINING PROTEIN"/>
    <property type="match status" value="1"/>
</dbReference>
<keyword evidence="4" id="KW-0965">Cell junction</keyword>
<feature type="compositionally biased region" description="Low complexity" evidence="7">
    <location>
        <begin position="775"/>
        <end position="788"/>
    </location>
</feature>
<name>A0A1D2MGI4_ORCCI</name>
<dbReference type="EMBL" id="LJIJ01001326">
    <property type="protein sequence ID" value="ODM92116.1"/>
    <property type="molecule type" value="Genomic_DNA"/>
</dbReference>
<protein>
    <submittedName>
        <fullName evidence="9">Angiomotin-like protein 1</fullName>
    </submittedName>
</protein>
<proteinExistence type="inferred from homology"/>
<keyword evidence="5 6" id="KW-0175">Coiled coil</keyword>
<dbReference type="GO" id="GO:0030036">
    <property type="term" value="P:actin cytoskeleton organization"/>
    <property type="evidence" value="ECO:0007669"/>
    <property type="project" value="TreeGrafter"/>
</dbReference>
<feature type="compositionally biased region" description="Polar residues" evidence="7">
    <location>
        <begin position="566"/>
        <end position="586"/>
    </location>
</feature>
<feature type="region of interest" description="Disordered" evidence="7">
    <location>
        <begin position="756"/>
        <end position="801"/>
    </location>
</feature>
<keyword evidence="10" id="KW-1185">Reference proteome</keyword>
<reference evidence="9 10" key="1">
    <citation type="journal article" date="2016" name="Genome Biol. Evol.">
        <title>Gene Family Evolution Reflects Adaptation to Soil Environmental Stressors in the Genome of the Collembolan Orchesella cincta.</title>
        <authorList>
            <person name="Faddeeva-Vakhrusheva A."/>
            <person name="Derks M.F."/>
            <person name="Anvar S.Y."/>
            <person name="Agamennone V."/>
            <person name="Suring W."/>
            <person name="Smit S."/>
            <person name="van Straalen N.M."/>
            <person name="Roelofs D."/>
        </authorList>
    </citation>
    <scope>NUCLEOTIDE SEQUENCE [LARGE SCALE GENOMIC DNA]</scope>
    <source>
        <tissue evidence="9">Mixed pool</tissue>
    </source>
</reference>
<feature type="compositionally biased region" description="Polar residues" evidence="7">
    <location>
        <begin position="761"/>
        <end position="774"/>
    </location>
</feature>
<feature type="compositionally biased region" description="Basic and acidic residues" evidence="7">
    <location>
        <begin position="25"/>
        <end position="48"/>
    </location>
</feature>
<feature type="region of interest" description="Disordered" evidence="7">
    <location>
        <begin position="558"/>
        <end position="604"/>
    </location>
</feature>
<dbReference type="InterPro" id="IPR009114">
    <property type="entry name" value="Angiomotin"/>
</dbReference>
<feature type="coiled-coil region" evidence="6">
    <location>
        <begin position="445"/>
        <end position="556"/>
    </location>
</feature>
<feature type="coiled-coil region" evidence="6">
    <location>
        <begin position="606"/>
        <end position="633"/>
    </location>
</feature>
<dbReference type="InterPro" id="IPR051747">
    <property type="entry name" value="Angiomotin-like"/>
</dbReference>
<evidence type="ECO:0000313" key="10">
    <source>
        <dbReference type="Proteomes" id="UP000094527"/>
    </source>
</evidence>
<evidence type="ECO:0000256" key="2">
    <source>
        <dbReference type="ARBA" id="ARBA00010300"/>
    </source>
</evidence>
<evidence type="ECO:0000256" key="7">
    <source>
        <dbReference type="SAM" id="MobiDB-lite"/>
    </source>
</evidence>
<feature type="compositionally biased region" description="Polar residues" evidence="7">
    <location>
        <begin position="49"/>
        <end position="61"/>
    </location>
</feature>
<organism evidence="9 10">
    <name type="scientific">Orchesella cincta</name>
    <name type="common">Springtail</name>
    <name type="synonym">Podura cincta</name>
    <dbReference type="NCBI Taxonomy" id="48709"/>
    <lineage>
        <taxon>Eukaryota</taxon>
        <taxon>Metazoa</taxon>
        <taxon>Ecdysozoa</taxon>
        <taxon>Arthropoda</taxon>
        <taxon>Hexapoda</taxon>
        <taxon>Collembola</taxon>
        <taxon>Entomobryomorpha</taxon>
        <taxon>Entomobryoidea</taxon>
        <taxon>Orchesellidae</taxon>
        <taxon>Orchesellinae</taxon>
        <taxon>Orchesella</taxon>
    </lineage>
</organism>
<feature type="compositionally biased region" description="Basic and acidic residues" evidence="7">
    <location>
        <begin position="98"/>
        <end position="107"/>
    </location>
</feature>
<accession>A0A1D2MGI4</accession>
<gene>
    <name evidence="9" type="ORF">Ocin01_14568</name>
</gene>
<dbReference type="STRING" id="48709.A0A1D2MGI4"/>
<comment type="similarity">
    <text evidence="2">Belongs to the angiomotin family.</text>
</comment>
<dbReference type="Pfam" id="PF12240">
    <property type="entry name" value="Angiomotin_C"/>
    <property type="match status" value="2"/>
</dbReference>
<feature type="compositionally biased region" description="Low complexity" evidence="7">
    <location>
        <begin position="114"/>
        <end position="134"/>
    </location>
</feature>
<dbReference type="Proteomes" id="UP000094527">
    <property type="component" value="Unassembled WGS sequence"/>
</dbReference>
<evidence type="ECO:0000259" key="8">
    <source>
        <dbReference type="Pfam" id="PF12240"/>
    </source>
</evidence>
<evidence type="ECO:0000256" key="5">
    <source>
        <dbReference type="ARBA" id="ARBA00023054"/>
    </source>
</evidence>
<dbReference type="PANTHER" id="PTHR14826">
    <property type="entry name" value="ANGIOMOTIN"/>
    <property type="match status" value="1"/>
</dbReference>
<dbReference type="OrthoDB" id="5974715at2759"/>
<sequence>MGSCQVDHLNGMDNPLLSSTEELSPEDRLLLTCTKRQEPQGEEHRSDNGTDMTGKDNSSGSGYCHQLMGLTRTKKKLQSSSSSSSSSDSESDSDLEDDEHHDMKPDHYYSSAAGGISSNTNSISSRSSLHRNSGTHPCNLSLDSNSHSAYNTLIIHQNNSSLLADTWIPASHEFTSVGMGQNRNSGCSASRKSQSPTRDISSSLSQSGGCEGLLSERSGDSAVTSTELLDIPRDYLDQLTVLKHLAKEVQQDPISSSIHPNLLRSASFSRSQPDLTHATIMSTNPHSCTHDFDYYDCSKPQSCQQPQQGQQWKKMYDNQSPLANVSEKCEDVLPSVQILEILMRENSNLKAELANARRRIQTIHKLEAELTRLQKDHASLFEVAERRESLERTARAKLTTEVKRLTAVNRELLSSSNSLQNISPYAMSSDLDAYKMELGKKDVTLSKLISDNKELIATKERQEIELAAQRATLAEQRTHIDILDSALTNAQQNVLRLEEECRKKQEYVEKVSQLQRALSSLQLSNEKREQSEKKLRSQLESEITDLKLQLASVNAASNTNINNRNQGSQSQPGSTPNTPNSWSSRGETPHFFGNGSSSAGTLEVDLPSTHNRAADLEKTIKDLESRLVERDAMIRVLHLQNAPPPISSLSSNLYSSFNSSSSSAYISPMYRESPCYSSVTSAMKNNNNNNKMDSNDEQKARINHQPSMSLASAMGNMGKPMGTHMDPALFYSKVTKCDSEPPSYANLPSKLRLGGSGSSLAKNSNESLGSVGQTSNASSSHKNSSPGSIDSSRSNTKSIDEQLKELDNQLLSKDSLIQALQREREKFPSHYWRV</sequence>
<dbReference type="GO" id="GO:0005923">
    <property type="term" value="C:bicellular tight junction"/>
    <property type="evidence" value="ECO:0007669"/>
    <property type="project" value="TreeGrafter"/>
</dbReference>
<feature type="region of interest" description="Disordered" evidence="7">
    <location>
        <begin position="1"/>
        <end position="134"/>
    </location>
</feature>
<feature type="domain" description="Angiomotin C-terminal" evidence="8">
    <location>
        <begin position="507"/>
        <end position="559"/>
    </location>
</feature>
<evidence type="ECO:0000256" key="6">
    <source>
        <dbReference type="SAM" id="Coils"/>
    </source>
</evidence>
<feature type="compositionally biased region" description="Low complexity" evidence="7">
    <location>
        <begin position="79"/>
        <end position="88"/>
    </location>
</feature>
<evidence type="ECO:0000256" key="3">
    <source>
        <dbReference type="ARBA" id="ARBA00022553"/>
    </source>
</evidence>
<evidence type="ECO:0000256" key="4">
    <source>
        <dbReference type="ARBA" id="ARBA00022949"/>
    </source>
</evidence>
<dbReference type="GO" id="GO:0030334">
    <property type="term" value="P:regulation of cell migration"/>
    <property type="evidence" value="ECO:0007669"/>
    <property type="project" value="TreeGrafter"/>
</dbReference>
<dbReference type="InterPro" id="IPR024646">
    <property type="entry name" value="Angiomotin_C"/>
</dbReference>
<dbReference type="PRINTS" id="PR01807">
    <property type="entry name" value="ANGIOMOTIN"/>
</dbReference>
<dbReference type="GO" id="GO:0031410">
    <property type="term" value="C:cytoplasmic vesicle"/>
    <property type="evidence" value="ECO:0007669"/>
    <property type="project" value="TreeGrafter"/>
</dbReference>
<feature type="compositionally biased region" description="Polar residues" evidence="7">
    <location>
        <begin position="178"/>
        <end position="208"/>
    </location>
</feature>
<keyword evidence="3" id="KW-0597">Phosphoprotein</keyword>
<dbReference type="GO" id="GO:0005886">
    <property type="term" value="C:plasma membrane"/>
    <property type="evidence" value="ECO:0007669"/>
    <property type="project" value="TreeGrafter"/>
</dbReference>
<feature type="domain" description="Angiomotin C-terminal" evidence="8">
    <location>
        <begin position="597"/>
        <end position="641"/>
    </location>
</feature>
<evidence type="ECO:0000313" key="9">
    <source>
        <dbReference type="EMBL" id="ODM92116.1"/>
    </source>
</evidence>
<evidence type="ECO:0000256" key="1">
    <source>
        <dbReference type="ARBA" id="ARBA00004282"/>
    </source>
</evidence>
<dbReference type="AlphaFoldDB" id="A0A1D2MGI4"/>
<comment type="subcellular location">
    <subcellularLocation>
        <location evidence="1">Cell junction</location>
    </subcellularLocation>
</comment>
<feature type="region of interest" description="Disordered" evidence="7">
    <location>
        <begin position="178"/>
        <end position="218"/>
    </location>
</feature>
<comment type="caution">
    <text evidence="9">The sequence shown here is derived from an EMBL/GenBank/DDBJ whole genome shotgun (WGS) entry which is preliminary data.</text>
</comment>